<reference evidence="2" key="1">
    <citation type="journal article" date="2014" name="Int. J. Syst. Evol. Microbiol.">
        <title>Complete genome sequence of Corynebacterium casei LMG S-19264T (=DSM 44701T), isolated from a smear-ripened cheese.</title>
        <authorList>
            <consortium name="US DOE Joint Genome Institute (JGI-PGF)"/>
            <person name="Walter F."/>
            <person name="Albersmeier A."/>
            <person name="Kalinowski J."/>
            <person name="Ruckert C."/>
        </authorList>
    </citation>
    <scope>NUCLEOTIDE SEQUENCE</scope>
    <source>
        <strain evidence="2">VKM B-2748</strain>
    </source>
</reference>
<gene>
    <name evidence="2" type="ORF">GCM10008174_23040</name>
</gene>
<protein>
    <submittedName>
        <fullName evidence="2">Esterase</fullName>
    </submittedName>
</protein>
<organism evidence="2 3">
    <name type="scientific">Methylopila turkensis</name>
    <dbReference type="NCBI Taxonomy" id="1437816"/>
    <lineage>
        <taxon>Bacteria</taxon>
        <taxon>Pseudomonadati</taxon>
        <taxon>Pseudomonadota</taxon>
        <taxon>Alphaproteobacteria</taxon>
        <taxon>Hyphomicrobiales</taxon>
        <taxon>Methylopilaceae</taxon>
        <taxon>Methylopila</taxon>
    </lineage>
</organism>
<evidence type="ECO:0000313" key="3">
    <source>
        <dbReference type="Proteomes" id="UP001143309"/>
    </source>
</evidence>
<dbReference type="SUPFAM" id="SSF53474">
    <property type="entry name" value="alpha/beta-Hydrolases"/>
    <property type="match status" value="1"/>
</dbReference>
<dbReference type="Proteomes" id="UP001143309">
    <property type="component" value="Unassembled WGS sequence"/>
</dbReference>
<dbReference type="InterPro" id="IPR050583">
    <property type="entry name" value="Mycobacterial_A85_antigen"/>
</dbReference>
<dbReference type="PANTHER" id="PTHR48098:SF1">
    <property type="entry name" value="DIACYLGLYCEROL ACYLTRANSFERASE_MYCOLYLTRANSFERASE AG85A"/>
    <property type="match status" value="1"/>
</dbReference>
<keyword evidence="1" id="KW-0732">Signal</keyword>
<feature type="chain" id="PRO_5040844364" evidence="1">
    <location>
        <begin position="23"/>
        <end position="311"/>
    </location>
</feature>
<evidence type="ECO:0000313" key="2">
    <source>
        <dbReference type="EMBL" id="GLK80563.1"/>
    </source>
</evidence>
<comment type="caution">
    <text evidence="2">The sequence shown here is derived from an EMBL/GenBank/DDBJ whole genome shotgun (WGS) entry which is preliminary data.</text>
</comment>
<dbReference type="GO" id="GO:0016747">
    <property type="term" value="F:acyltransferase activity, transferring groups other than amino-acyl groups"/>
    <property type="evidence" value="ECO:0007669"/>
    <property type="project" value="TreeGrafter"/>
</dbReference>
<accession>A0A9W6N7H9</accession>
<reference evidence="2" key="2">
    <citation type="submission" date="2023-01" db="EMBL/GenBank/DDBJ databases">
        <authorList>
            <person name="Sun Q."/>
            <person name="Evtushenko L."/>
        </authorList>
    </citation>
    <scope>NUCLEOTIDE SEQUENCE</scope>
    <source>
        <strain evidence="2">VKM B-2748</strain>
    </source>
</reference>
<dbReference type="Pfam" id="PF00756">
    <property type="entry name" value="Esterase"/>
    <property type="match status" value="1"/>
</dbReference>
<dbReference type="PANTHER" id="PTHR48098">
    <property type="entry name" value="ENTEROCHELIN ESTERASE-RELATED"/>
    <property type="match status" value="1"/>
</dbReference>
<sequence>MPKSLIALIFGLLVALSGGASAQELPGGVVERNQTAPSPALGRDLVYNLYRPAFPPQHGDAWPTLYLLEGRPSESDWLDVGGIADLLDRAIAEGRIPPMLVAMPVAPYSWYVDNPDAGGRGLMKTAITRDLRAALEARFPVAACREARVVAGLSMGGYGALLFGLDEPDLFASAISLSGAIAPPIAETDRARLARADQFYDGAFGAPLKRERFNALSAFGRLDALKDRLGPKPAVYLAIGDRDRGGLLQSTTLLHSQLLRAGVESTLRIGAGAHDWETWSRDMDQALGWLGPRLDPSCGAAVAAREGVSTR</sequence>
<evidence type="ECO:0000256" key="1">
    <source>
        <dbReference type="SAM" id="SignalP"/>
    </source>
</evidence>
<dbReference type="AlphaFoldDB" id="A0A9W6N7H9"/>
<dbReference type="RefSeq" id="WP_271201056.1">
    <property type="nucleotide sequence ID" value="NZ_BSFL01000003.1"/>
</dbReference>
<dbReference type="InterPro" id="IPR000801">
    <property type="entry name" value="Esterase-like"/>
</dbReference>
<feature type="signal peptide" evidence="1">
    <location>
        <begin position="1"/>
        <end position="22"/>
    </location>
</feature>
<dbReference type="Gene3D" id="3.40.50.1820">
    <property type="entry name" value="alpha/beta hydrolase"/>
    <property type="match status" value="1"/>
</dbReference>
<proteinExistence type="predicted"/>
<keyword evidence="3" id="KW-1185">Reference proteome</keyword>
<dbReference type="EMBL" id="BSFL01000003">
    <property type="protein sequence ID" value="GLK80563.1"/>
    <property type="molecule type" value="Genomic_DNA"/>
</dbReference>
<name>A0A9W6N7H9_9HYPH</name>
<dbReference type="InterPro" id="IPR029058">
    <property type="entry name" value="AB_hydrolase_fold"/>
</dbReference>